<dbReference type="Pfam" id="PF00645">
    <property type="entry name" value="zf-PARP"/>
    <property type="match status" value="1"/>
</dbReference>
<dbReference type="SUPFAM" id="SSF57716">
    <property type="entry name" value="Glucocorticoid receptor-like (DNA-binding domain)"/>
    <property type="match status" value="1"/>
</dbReference>
<keyword evidence="8" id="KW-1185">Reference proteome</keyword>
<gene>
    <name evidence="7" type="ORF">COHA_003613</name>
</gene>
<evidence type="ECO:0000256" key="4">
    <source>
        <dbReference type="ARBA" id="ARBA00022833"/>
    </source>
</evidence>
<evidence type="ECO:0000259" key="6">
    <source>
        <dbReference type="PROSITE" id="PS50064"/>
    </source>
</evidence>
<dbReference type="InterPro" id="IPR001510">
    <property type="entry name" value="Znf_PARP"/>
</dbReference>
<evidence type="ECO:0000256" key="5">
    <source>
        <dbReference type="ARBA" id="ARBA00023242"/>
    </source>
</evidence>
<dbReference type="EMBL" id="JADXDR010000049">
    <property type="protein sequence ID" value="KAI7842682.1"/>
    <property type="molecule type" value="Genomic_DNA"/>
</dbReference>
<dbReference type="Proteomes" id="UP001205105">
    <property type="component" value="Unassembled WGS sequence"/>
</dbReference>
<organism evidence="7 8">
    <name type="scientific">Chlorella ohadii</name>
    <dbReference type="NCBI Taxonomy" id="2649997"/>
    <lineage>
        <taxon>Eukaryota</taxon>
        <taxon>Viridiplantae</taxon>
        <taxon>Chlorophyta</taxon>
        <taxon>core chlorophytes</taxon>
        <taxon>Trebouxiophyceae</taxon>
        <taxon>Chlorellales</taxon>
        <taxon>Chlorellaceae</taxon>
        <taxon>Chlorella clade</taxon>
        <taxon>Chlorella</taxon>
    </lineage>
</organism>
<dbReference type="GO" id="GO:0003677">
    <property type="term" value="F:DNA binding"/>
    <property type="evidence" value="ECO:0007669"/>
    <property type="project" value="InterPro"/>
</dbReference>
<dbReference type="GO" id="GO:0008270">
    <property type="term" value="F:zinc ion binding"/>
    <property type="evidence" value="ECO:0007669"/>
    <property type="project" value="UniProtKB-KW"/>
</dbReference>
<proteinExistence type="predicted"/>
<evidence type="ECO:0000256" key="3">
    <source>
        <dbReference type="ARBA" id="ARBA00022771"/>
    </source>
</evidence>
<name>A0AAD5DS26_9CHLO</name>
<evidence type="ECO:0000313" key="8">
    <source>
        <dbReference type="Proteomes" id="UP001205105"/>
    </source>
</evidence>
<keyword evidence="3" id="KW-0863">Zinc-finger</keyword>
<comment type="caution">
    <text evidence="7">The sequence shown here is derived from an EMBL/GenBank/DDBJ whole genome shotgun (WGS) entry which is preliminary data.</text>
</comment>
<reference evidence="7" key="1">
    <citation type="submission" date="2020-11" db="EMBL/GenBank/DDBJ databases">
        <title>Chlorella ohadii genome sequencing and assembly.</title>
        <authorList>
            <person name="Murik O."/>
            <person name="Treves H."/>
            <person name="Kedem I."/>
            <person name="Shotland Y."/>
            <person name="Kaplan A."/>
        </authorList>
    </citation>
    <scope>NUCLEOTIDE SEQUENCE</scope>
    <source>
        <strain evidence="7">1</strain>
    </source>
</reference>
<keyword evidence="5" id="KW-0539">Nucleus</keyword>
<dbReference type="Gene3D" id="3.30.1740.10">
    <property type="entry name" value="Zinc finger, PARP-type"/>
    <property type="match status" value="1"/>
</dbReference>
<keyword evidence="2" id="KW-0479">Metal-binding</keyword>
<dbReference type="InterPro" id="IPR036957">
    <property type="entry name" value="Znf_PARP_sf"/>
</dbReference>
<dbReference type="AlphaFoldDB" id="A0AAD5DS26"/>
<evidence type="ECO:0000313" key="7">
    <source>
        <dbReference type="EMBL" id="KAI7842682.1"/>
    </source>
</evidence>
<dbReference type="SMART" id="SM01336">
    <property type="entry name" value="zf-PARP"/>
    <property type="match status" value="1"/>
</dbReference>
<feature type="domain" description="PARP-type" evidence="6">
    <location>
        <begin position="20"/>
        <end position="102"/>
    </location>
</feature>
<evidence type="ECO:0000256" key="2">
    <source>
        <dbReference type="ARBA" id="ARBA00022723"/>
    </source>
</evidence>
<evidence type="ECO:0000256" key="1">
    <source>
        <dbReference type="ARBA" id="ARBA00004123"/>
    </source>
</evidence>
<sequence>MRAGGGTVVVAAPRGADTSYCIEYAKSGRSSCTECSKATANKSLRLGVGYEYKGSPSYKWQHWTCVTDGTIAKIGSPDKLKGLDALQRKDQELVRQRFGGVGKAPRKTGVHTHFG</sequence>
<protein>
    <recommendedName>
        <fullName evidence="6">PARP-type domain-containing protein</fullName>
    </recommendedName>
</protein>
<dbReference type="PROSITE" id="PS50064">
    <property type="entry name" value="ZF_PARP_2"/>
    <property type="match status" value="1"/>
</dbReference>
<accession>A0AAD5DS26</accession>
<comment type="subcellular location">
    <subcellularLocation>
        <location evidence="1">Nucleus</location>
    </subcellularLocation>
</comment>
<keyword evidence="4" id="KW-0862">Zinc</keyword>
<dbReference type="GO" id="GO:0005634">
    <property type="term" value="C:nucleus"/>
    <property type="evidence" value="ECO:0007669"/>
    <property type="project" value="UniProtKB-SubCell"/>
</dbReference>